<reference evidence="11 12" key="2">
    <citation type="submission" date="2018-11" db="EMBL/GenBank/DDBJ databases">
        <authorList>
            <consortium name="Pathogen Informatics"/>
        </authorList>
    </citation>
    <scope>NUCLEOTIDE SEQUENCE [LARGE SCALE GENOMIC DNA]</scope>
</reference>
<dbReference type="GO" id="GO:0010181">
    <property type="term" value="F:FMN binding"/>
    <property type="evidence" value="ECO:0007669"/>
    <property type="project" value="InterPro"/>
</dbReference>
<evidence type="ECO:0000256" key="7">
    <source>
        <dbReference type="ARBA" id="ARBA00022630"/>
    </source>
</evidence>
<dbReference type="EMBL" id="UZAM01012196">
    <property type="protein sequence ID" value="VDP20543.1"/>
    <property type="molecule type" value="Genomic_DNA"/>
</dbReference>
<evidence type="ECO:0000313" key="11">
    <source>
        <dbReference type="EMBL" id="VDP20543.1"/>
    </source>
</evidence>
<keyword evidence="9" id="KW-0560">Oxidoreductase</keyword>
<keyword evidence="12" id="KW-1185">Reference proteome</keyword>
<evidence type="ECO:0000256" key="2">
    <source>
        <dbReference type="ARBA" id="ARBA00003691"/>
    </source>
</evidence>
<accession>A0A183IZF3</accession>
<proteinExistence type="inferred from homology"/>
<evidence type="ECO:0000259" key="10">
    <source>
        <dbReference type="Pfam" id="PF01243"/>
    </source>
</evidence>
<evidence type="ECO:0000256" key="5">
    <source>
        <dbReference type="ARBA" id="ARBA00007301"/>
    </source>
</evidence>
<reference evidence="13" key="1">
    <citation type="submission" date="2016-06" db="UniProtKB">
        <authorList>
            <consortium name="WormBaseParasite"/>
        </authorList>
    </citation>
    <scope>IDENTIFICATION</scope>
</reference>
<evidence type="ECO:0000256" key="8">
    <source>
        <dbReference type="ARBA" id="ARBA00022643"/>
    </source>
</evidence>
<dbReference type="SUPFAM" id="SSF50475">
    <property type="entry name" value="FMN-binding split barrel"/>
    <property type="match status" value="1"/>
</dbReference>
<feature type="domain" description="Pyridoxamine 5'-phosphate oxidase N-terminal" evidence="10">
    <location>
        <begin position="9"/>
        <end position="97"/>
    </location>
</feature>
<evidence type="ECO:0000256" key="4">
    <source>
        <dbReference type="ARBA" id="ARBA00005037"/>
    </source>
</evidence>
<dbReference type="WBParaSite" id="SBAD_0000932701-mRNA-1">
    <property type="protein sequence ID" value="SBAD_0000932701-mRNA-1"/>
    <property type="gene ID" value="SBAD_0000932701"/>
</dbReference>
<dbReference type="EC" id="1.4.3.5" evidence="6"/>
<dbReference type="GO" id="GO:0004733">
    <property type="term" value="F:pyridoxamine phosphate oxidase activity"/>
    <property type="evidence" value="ECO:0007669"/>
    <property type="project" value="UniProtKB-EC"/>
</dbReference>
<name>A0A183IZF3_9BILA</name>
<dbReference type="InterPro" id="IPR011576">
    <property type="entry name" value="Pyridox_Oxase_N"/>
</dbReference>
<evidence type="ECO:0000256" key="6">
    <source>
        <dbReference type="ARBA" id="ARBA00012801"/>
    </source>
</evidence>
<evidence type="ECO:0000256" key="1">
    <source>
        <dbReference type="ARBA" id="ARBA00001917"/>
    </source>
</evidence>
<evidence type="ECO:0000256" key="9">
    <source>
        <dbReference type="ARBA" id="ARBA00023002"/>
    </source>
</evidence>
<evidence type="ECO:0000256" key="3">
    <source>
        <dbReference type="ARBA" id="ARBA00004738"/>
    </source>
</evidence>
<dbReference type="InterPro" id="IPR012349">
    <property type="entry name" value="Split_barrel_FMN-bd"/>
</dbReference>
<sequence length="113" mass="13001">MVQMRSYGPDGYRFFTYSNSRKGKELAGNECACMLFYWPAVHRQVIIEGVARKLPRQITEEFWKRRPDNLQATVCATAQSEVIPNRQVLERKKAEILKTYTAAGAPIPLPPNW</sequence>
<keyword evidence="7" id="KW-0285">Flavoprotein</keyword>
<dbReference type="GO" id="GO:0008615">
    <property type="term" value="P:pyridoxine biosynthetic process"/>
    <property type="evidence" value="ECO:0007669"/>
    <property type="project" value="InterPro"/>
</dbReference>
<comment type="cofactor">
    <cofactor evidence="1">
        <name>FMN</name>
        <dbReference type="ChEBI" id="CHEBI:58210"/>
    </cofactor>
</comment>
<dbReference type="Proteomes" id="UP000270296">
    <property type="component" value="Unassembled WGS sequence"/>
</dbReference>
<evidence type="ECO:0000313" key="12">
    <source>
        <dbReference type="Proteomes" id="UP000270296"/>
    </source>
</evidence>
<protein>
    <recommendedName>
        <fullName evidence="6">pyridoxal 5'-phosphate synthase</fullName>
        <ecNumber evidence="6">1.4.3.5</ecNumber>
    </recommendedName>
</protein>
<gene>
    <name evidence="11" type="ORF">SBAD_LOCUS9001</name>
</gene>
<dbReference type="PANTHER" id="PTHR10851">
    <property type="entry name" value="PYRIDOXINE-5-PHOSPHATE OXIDASE"/>
    <property type="match status" value="1"/>
</dbReference>
<dbReference type="UniPathway" id="UPA01068">
    <property type="reaction ID" value="UER00304"/>
</dbReference>
<comment type="function">
    <text evidence="2">Catalyzes the oxidation of either pyridoxine 5'-phosphate (PNP) or pyridoxamine 5'-phosphate (PMP) into pyridoxal 5'-phosphate (PLP).</text>
</comment>
<comment type="similarity">
    <text evidence="5">Belongs to the pyridoxamine 5'-phosphate oxidase family.</text>
</comment>
<organism evidence="13">
    <name type="scientific">Soboliphyme baturini</name>
    <dbReference type="NCBI Taxonomy" id="241478"/>
    <lineage>
        <taxon>Eukaryota</taxon>
        <taxon>Metazoa</taxon>
        <taxon>Ecdysozoa</taxon>
        <taxon>Nematoda</taxon>
        <taxon>Enoplea</taxon>
        <taxon>Dorylaimia</taxon>
        <taxon>Dioctophymatida</taxon>
        <taxon>Dioctophymatoidea</taxon>
        <taxon>Soboliphymatidae</taxon>
        <taxon>Soboliphyme</taxon>
    </lineage>
</organism>
<dbReference type="Gene3D" id="2.30.110.10">
    <property type="entry name" value="Electron Transport, Fmn-binding Protein, Chain A"/>
    <property type="match status" value="1"/>
</dbReference>
<keyword evidence="8" id="KW-0288">FMN</keyword>
<dbReference type="OrthoDB" id="303614at2759"/>
<dbReference type="Pfam" id="PF01243">
    <property type="entry name" value="PNPOx_N"/>
    <property type="match status" value="1"/>
</dbReference>
<comment type="pathway">
    <text evidence="3">Cofactor metabolism; pyridoxal 5'-phosphate salvage; pyridoxal 5'-phosphate from pyridoxamine 5'-phosphate: step 1/1.</text>
</comment>
<dbReference type="PANTHER" id="PTHR10851:SF0">
    <property type="entry name" value="PYRIDOXINE-5'-PHOSPHATE OXIDASE"/>
    <property type="match status" value="1"/>
</dbReference>
<dbReference type="InterPro" id="IPR000659">
    <property type="entry name" value="Pyridox_Oxase"/>
</dbReference>
<evidence type="ECO:0000313" key="13">
    <source>
        <dbReference type="WBParaSite" id="SBAD_0000932701-mRNA-1"/>
    </source>
</evidence>
<dbReference type="AlphaFoldDB" id="A0A183IZF3"/>
<comment type="pathway">
    <text evidence="4">Cofactor metabolism; pyridoxal 5'-phosphate salvage; pyridoxal 5'-phosphate from pyridoxine 5'-phosphate: step 1/1.</text>
</comment>